<evidence type="ECO:0000313" key="1">
    <source>
        <dbReference type="EMBL" id="QYT04832.1"/>
    </source>
</evidence>
<dbReference type="Proteomes" id="UP000826661">
    <property type="component" value="Chromosome VI"/>
</dbReference>
<name>A0A8G0LMP1_9HYPO</name>
<sequence length="201" mass="22025">MLGMASTLTRAASNHHGAATRWLCFTFTMCNVVFSVVQQKQALGLKLSLLPVEPSTSMAALLLLSPVQFGSRVTTIRNGAGRLHLLVPLASTCRIVSSIFTPKTTKRRRFASALHQASIRSHHLVRLFSCIFTHAFPRGTPQQLDCLRSNSSFSRQYTPAGKPLDVDLCFFLSVAGAHVDSRSLHYMALVSPCSRFAPHVS</sequence>
<dbReference type="AlphaFoldDB" id="A0A8G0LMP1"/>
<dbReference type="EMBL" id="CP075869">
    <property type="protein sequence ID" value="QYT04832.1"/>
    <property type="molecule type" value="Genomic_DNA"/>
</dbReference>
<protein>
    <submittedName>
        <fullName evidence="1">Uncharacterized protein</fullName>
    </submittedName>
</protein>
<reference evidence="1 2" key="1">
    <citation type="journal article" date="2021" name="BMC Genomics">
        <title>Telomere-to-telomere genome assembly of asparaginase-producing Trichoderma simmonsii.</title>
        <authorList>
            <person name="Chung D."/>
            <person name="Kwon Y.M."/>
            <person name="Yang Y."/>
        </authorList>
    </citation>
    <scope>NUCLEOTIDE SEQUENCE [LARGE SCALE GENOMIC DNA]</scope>
    <source>
        <strain evidence="1 2">GH-Sj1</strain>
    </source>
</reference>
<keyword evidence="2" id="KW-1185">Reference proteome</keyword>
<organism evidence="1 2">
    <name type="scientific">Trichoderma simmonsii</name>
    <dbReference type="NCBI Taxonomy" id="1491479"/>
    <lineage>
        <taxon>Eukaryota</taxon>
        <taxon>Fungi</taxon>
        <taxon>Dikarya</taxon>
        <taxon>Ascomycota</taxon>
        <taxon>Pezizomycotina</taxon>
        <taxon>Sordariomycetes</taxon>
        <taxon>Hypocreomycetidae</taxon>
        <taxon>Hypocreales</taxon>
        <taxon>Hypocreaceae</taxon>
        <taxon>Trichoderma</taxon>
    </lineage>
</organism>
<gene>
    <name evidence="1" type="ORF">H0G86_011735</name>
</gene>
<evidence type="ECO:0000313" key="2">
    <source>
        <dbReference type="Proteomes" id="UP000826661"/>
    </source>
</evidence>
<accession>A0A8G0LMP1</accession>
<proteinExistence type="predicted"/>